<dbReference type="eggNOG" id="KOG3148">
    <property type="taxonomic scope" value="Eukaryota"/>
</dbReference>
<dbReference type="PANTHER" id="PTHR11280:SF8">
    <property type="entry name" value="GLUCOSAMINE-6-PHOSPHATE ISOMERASE 1"/>
    <property type="match status" value="1"/>
</dbReference>
<comment type="subcellular location">
    <subcellularLocation>
        <location evidence="1 9">Cytoplasm</location>
    </subcellularLocation>
</comment>
<dbReference type="EC" id="3.5.99.6" evidence="9"/>
<keyword evidence="13" id="KW-1185">Reference proteome</keyword>
<name>W5MX43_LEPOC</name>
<dbReference type="NCBIfam" id="TIGR00502">
    <property type="entry name" value="nagB"/>
    <property type="match status" value="1"/>
</dbReference>
<dbReference type="PROSITE" id="PS01161">
    <property type="entry name" value="GLC_GALNAC_ISOMERASE"/>
    <property type="match status" value="1"/>
</dbReference>
<dbReference type="InterPro" id="IPR037171">
    <property type="entry name" value="NagB/RpiA_transferase-like"/>
</dbReference>
<dbReference type="AlphaFoldDB" id="W5MX43"/>
<evidence type="ECO:0000256" key="3">
    <source>
        <dbReference type="ARBA" id="ARBA00011643"/>
    </source>
</evidence>
<dbReference type="GO" id="GO:0006043">
    <property type="term" value="P:glucosamine catabolic process"/>
    <property type="evidence" value="ECO:0000318"/>
    <property type="project" value="GO_Central"/>
</dbReference>
<dbReference type="Ensembl" id="ENSLOCT00000012979.1">
    <property type="protein sequence ID" value="ENSLOCP00000012952.1"/>
    <property type="gene ID" value="ENSLOCG00000010571.1"/>
</dbReference>
<dbReference type="CTD" id="10007"/>
<evidence type="ECO:0000256" key="6">
    <source>
        <dbReference type="ARBA" id="ARBA00022801"/>
    </source>
</evidence>
<evidence type="ECO:0000256" key="2">
    <source>
        <dbReference type="ARBA" id="ARBA00005526"/>
    </source>
</evidence>
<dbReference type="GO" id="GO:0019262">
    <property type="term" value="P:N-acetylneuraminate catabolic process"/>
    <property type="evidence" value="ECO:0000318"/>
    <property type="project" value="GO_Central"/>
</dbReference>
<dbReference type="GeneID" id="102697618"/>
<proteinExistence type="inferred from homology"/>
<evidence type="ECO:0000256" key="8">
    <source>
        <dbReference type="ARBA" id="ARBA00045295"/>
    </source>
</evidence>
<keyword evidence="4 9" id="KW-0963">Cytoplasm</keyword>
<dbReference type="InterPro" id="IPR006148">
    <property type="entry name" value="Glc/Gal-6P_isomerase"/>
</dbReference>
<dbReference type="SUPFAM" id="SSF100950">
    <property type="entry name" value="NagB/RpiA/CoA transferase-like"/>
    <property type="match status" value="1"/>
</dbReference>
<feature type="domain" description="Glucosamine/galactosamine-6-phosphate isomerase" evidence="11">
    <location>
        <begin position="53"/>
        <end position="277"/>
    </location>
</feature>
<dbReference type="Proteomes" id="UP000018468">
    <property type="component" value="Linkage group LG6"/>
</dbReference>
<dbReference type="STRING" id="7918.ENSLOCP00000012952"/>
<dbReference type="Pfam" id="PF01182">
    <property type="entry name" value="Glucosamine_iso"/>
    <property type="match status" value="1"/>
</dbReference>
<dbReference type="RefSeq" id="XP_006631867.2">
    <property type="nucleotide sequence ID" value="XM_006631804.3"/>
</dbReference>
<evidence type="ECO:0000313" key="12">
    <source>
        <dbReference type="Ensembl" id="ENSLOCP00000012952.1"/>
    </source>
</evidence>
<dbReference type="InterPro" id="IPR018321">
    <property type="entry name" value="Glucosamine6P_isomerase_CS"/>
</dbReference>
<dbReference type="CDD" id="cd01399">
    <property type="entry name" value="GlcN6P_deaminase"/>
    <property type="match status" value="1"/>
</dbReference>
<dbReference type="GO" id="GO:0006046">
    <property type="term" value="P:N-acetylglucosamine catabolic process"/>
    <property type="evidence" value="ECO:0000318"/>
    <property type="project" value="GO_Central"/>
</dbReference>
<keyword evidence="5" id="KW-0597">Phosphoprotein</keyword>
<comment type="catalytic activity">
    <reaction evidence="9">
        <text>alpha-D-glucosamine 6-phosphate + H2O = beta-D-fructose 6-phosphate + NH4(+)</text>
        <dbReference type="Rhea" id="RHEA:12172"/>
        <dbReference type="ChEBI" id="CHEBI:15377"/>
        <dbReference type="ChEBI" id="CHEBI:28938"/>
        <dbReference type="ChEBI" id="CHEBI:57634"/>
        <dbReference type="ChEBI" id="CHEBI:75989"/>
        <dbReference type="EC" id="3.5.99.6"/>
    </reaction>
</comment>
<dbReference type="GO" id="GO:0005737">
    <property type="term" value="C:cytoplasm"/>
    <property type="evidence" value="ECO:0000318"/>
    <property type="project" value="GO_Central"/>
</dbReference>
<dbReference type="FunFam" id="3.40.50.1360:FF:000004">
    <property type="entry name" value="Glucosamine-6-phosphate isomerase"/>
    <property type="match status" value="1"/>
</dbReference>
<comment type="similarity">
    <text evidence="2 9">Belongs to the glucosamine/galactosamine-6-phosphate isomerase family.</text>
</comment>
<comment type="subunit">
    <text evidence="3 9">Homohexamer.</text>
</comment>
<dbReference type="PANTHER" id="PTHR11280">
    <property type="entry name" value="GLUCOSAMINE-6-PHOSPHATE ISOMERASE"/>
    <property type="match status" value="1"/>
</dbReference>
<dbReference type="HAMAP" id="MF_01241">
    <property type="entry name" value="GlcN6P_deamin"/>
    <property type="match status" value="1"/>
</dbReference>
<evidence type="ECO:0000256" key="4">
    <source>
        <dbReference type="ARBA" id="ARBA00022490"/>
    </source>
</evidence>
<reference evidence="13" key="1">
    <citation type="submission" date="2011-12" db="EMBL/GenBank/DDBJ databases">
        <title>The Draft Genome of Lepisosteus oculatus.</title>
        <authorList>
            <consortium name="The Broad Institute Genome Assembly &amp; Analysis Group"/>
            <consortium name="Computational R&amp;D Group"/>
            <consortium name="and Sequencing Platform"/>
            <person name="Di Palma F."/>
            <person name="Alfoldi J."/>
            <person name="Johnson J."/>
            <person name="Berlin A."/>
            <person name="Gnerre S."/>
            <person name="Jaffe D."/>
            <person name="MacCallum I."/>
            <person name="Young S."/>
            <person name="Walker B.J."/>
            <person name="Lander E.S."/>
            <person name="Lindblad-Toh K."/>
        </authorList>
    </citation>
    <scope>NUCLEOTIDE SEQUENCE [LARGE SCALE GENOMIC DNA]</scope>
</reference>
<feature type="region of interest" description="Disordered" evidence="10">
    <location>
        <begin position="313"/>
        <end position="332"/>
    </location>
</feature>
<dbReference type="GO" id="GO:0042802">
    <property type="term" value="F:identical protein binding"/>
    <property type="evidence" value="ECO:0000318"/>
    <property type="project" value="GO_Central"/>
</dbReference>
<dbReference type="EMBL" id="AHAT01021405">
    <property type="status" value="NOT_ANNOTATED_CDS"/>
    <property type="molecule type" value="Genomic_DNA"/>
</dbReference>
<organism evidence="12 13">
    <name type="scientific">Lepisosteus oculatus</name>
    <name type="common">Spotted gar</name>
    <dbReference type="NCBI Taxonomy" id="7918"/>
    <lineage>
        <taxon>Eukaryota</taxon>
        <taxon>Metazoa</taxon>
        <taxon>Chordata</taxon>
        <taxon>Craniata</taxon>
        <taxon>Vertebrata</taxon>
        <taxon>Euteleostomi</taxon>
        <taxon>Actinopterygii</taxon>
        <taxon>Neopterygii</taxon>
        <taxon>Holostei</taxon>
        <taxon>Semionotiformes</taxon>
        <taxon>Lepisosteidae</taxon>
        <taxon>Lepisosteus</taxon>
    </lineage>
</organism>
<dbReference type="InterPro" id="IPR004547">
    <property type="entry name" value="Glucosamine6P_isomerase"/>
</dbReference>
<evidence type="ECO:0000256" key="10">
    <source>
        <dbReference type="SAM" id="MobiDB-lite"/>
    </source>
</evidence>
<dbReference type="GO" id="GO:0004342">
    <property type="term" value="F:glucosamine-6-phosphate deaminase activity"/>
    <property type="evidence" value="ECO:0000318"/>
    <property type="project" value="GO_Central"/>
</dbReference>
<reference evidence="12" key="2">
    <citation type="submission" date="2025-08" db="UniProtKB">
        <authorList>
            <consortium name="Ensembl"/>
        </authorList>
    </citation>
    <scope>IDENTIFICATION</scope>
</reference>
<dbReference type="HOGENOM" id="CLU_049611_0_0_1"/>
<dbReference type="InParanoid" id="W5MX43"/>
<evidence type="ECO:0000256" key="9">
    <source>
        <dbReference type="RuleBase" id="RU361197"/>
    </source>
</evidence>
<keyword evidence="7 9" id="KW-0119">Carbohydrate metabolism</keyword>
<evidence type="ECO:0000256" key="5">
    <source>
        <dbReference type="ARBA" id="ARBA00022553"/>
    </source>
</evidence>
<evidence type="ECO:0000259" key="11">
    <source>
        <dbReference type="Pfam" id="PF01182"/>
    </source>
</evidence>
<dbReference type="GeneTree" id="ENSGT00390000014316"/>
<dbReference type="Gene3D" id="3.40.50.1360">
    <property type="match status" value="1"/>
</dbReference>
<dbReference type="GO" id="GO:0005975">
    <property type="term" value="P:carbohydrate metabolic process"/>
    <property type="evidence" value="ECO:0007669"/>
    <property type="project" value="InterPro"/>
</dbReference>
<evidence type="ECO:0000256" key="1">
    <source>
        <dbReference type="ARBA" id="ARBA00004496"/>
    </source>
</evidence>
<comment type="function">
    <text evidence="8">Catalyzes the reversible conversion of alpha-D-glucosamine 6-phosphate (GlcN-6P) into beta-D-fructose 6-phosphate (Fru-6P) and ammonium ion, a regulatory reaction step in de novo uridine diphosphate-N-acetyl-alpha-D-glucosamine (UDP-GlcNAc) biosynthesis via hexosamine pathway. Deamination is coupled to aldo-keto isomerization mediating the metabolic flux from UDP-GlcNAc toward Fru-6P. At high ammonium level can drive amination and isomerization of Fru-6P toward hexosamines and UDP-GlcNAc synthesis. Has a role in fine tuning the metabolic fluctuations of cytosolic UDP-GlcNAc and their effects on hyaluronan synthesis that occur during tissue remodeling. Seems to trigger calcium oscillations in mammalian eggs. These oscillations serve as the essential trigger for egg activation and early development of the embryo.</text>
</comment>
<dbReference type="Bgee" id="ENSLOCG00000010571">
    <property type="expression patterns" value="Expressed in intestine and 13 other cell types or tissues"/>
</dbReference>
<accession>W5MX43</accession>
<dbReference type="OrthoDB" id="7663298at2759"/>
<evidence type="ECO:0000313" key="13">
    <source>
        <dbReference type="Proteomes" id="UP000018468"/>
    </source>
</evidence>
<evidence type="ECO:0000256" key="7">
    <source>
        <dbReference type="ARBA" id="ARBA00023277"/>
    </source>
</evidence>
<dbReference type="KEGG" id="loc:102697618"/>
<protein>
    <recommendedName>
        <fullName evidence="9">Glucosamine-6-phosphate isomerase</fullName>
        <ecNumber evidence="9">3.5.99.6</ecNumber>
    </recommendedName>
    <alternativeName>
        <fullName evidence="9">Glucosamine-6-phosphate isomerase</fullName>
    </alternativeName>
</protein>
<keyword evidence="6 9" id="KW-0378">Hydrolase</keyword>
<dbReference type="OMA" id="HVITQGI"/>
<reference evidence="12" key="3">
    <citation type="submission" date="2025-09" db="UniProtKB">
        <authorList>
            <consortium name="Ensembl"/>
        </authorList>
    </citation>
    <scope>IDENTIFICATION</scope>
</reference>
<sequence length="332" mass="37219">MLVFNLKSYDCLQFLRAAVPVLQDCGAAETKNQTSDFFAALHKMKLIILDDYDQASEWAAKYIRNRILQFNAGPDRYFTMGLPTGSTPLGCYKKLIEYYRSGELSFKYVKTFNMDEYVGLPRDHPESYHSFMWNNFFKHIDIQAENAHILNGNAPDLQTECDAFEDKIKAAGGIELFVGGIGPDGHIAFNEPGSSLVSRTRVKTLALDTILANARFFDGDLSKVPTMALTVGVGTVMDAREVMILITGAHKAFALYKAIEEGVNHMWTVSAFQQHPQTVFVCDEDATLELRVKTVKYFKGMMHVHNKLVEPLSDATRKKSNGAQPTEKAYSD</sequence>